<accession>A0A1X6PH72</accession>
<feature type="compositionally biased region" description="Basic residues" evidence="1">
    <location>
        <begin position="30"/>
        <end position="39"/>
    </location>
</feature>
<dbReference type="EMBL" id="KV918778">
    <property type="protein sequence ID" value="OSX80221.1"/>
    <property type="molecule type" value="Genomic_DNA"/>
</dbReference>
<keyword evidence="3" id="KW-1185">Reference proteome</keyword>
<gene>
    <name evidence="2" type="ORF">BU14_0056s0005</name>
</gene>
<evidence type="ECO:0000313" key="3">
    <source>
        <dbReference type="Proteomes" id="UP000218209"/>
    </source>
</evidence>
<feature type="region of interest" description="Disordered" evidence="1">
    <location>
        <begin position="1"/>
        <end position="134"/>
    </location>
</feature>
<dbReference type="Proteomes" id="UP000218209">
    <property type="component" value="Unassembled WGS sequence"/>
</dbReference>
<dbReference type="AlphaFoldDB" id="A0A1X6PH72"/>
<feature type="compositionally biased region" description="Basic residues" evidence="1">
    <location>
        <begin position="47"/>
        <end position="57"/>
    </location>
</feature>
<evidence type="ECO:0000256" key="1">
    <source>
        <dbReference type="SAM" id="MobiDB-lite"/>
    </source>
</evidence>
<evidence type="ECO:0000313" key="2">
    <source>
        <dbReference type="EMBL" id="OSX80221.1"/>
    </source>
</evidence>
<protein>
    <submittedName>
        <fullName evidence="2">Uncharacterized protein</fullName>
    </submittedName>
</protein>
<proteinExistence type="predicted"/>
<reference evidence="2 3" key="1">
    <citation type="submission" date="2017-03" db="EMBL/GenBank/DDBJ databases">
        <title>WGS assembly of Porphyra umbilicalis.</title>
        <authorList>
            <person name="Brawley S.H."/>
            <person name="Blouin N.A."/>
            <person name="Ficko-Blean E."/>
            <person name="Wheeler G.L."/>
            <person name="Lohr M."/>
            <person name="Goodson H.V."/>
            <person name="Jenkins J.W."/>
            <person name="Blaby-Haas C.E."/>
            <person name="Helliwell K.E."/>
            <person name="Chan C."/>
            <person name="Marriage T."/>
            <person name="Bhattacharya D."/>
            <person name="Klein A.S."/>
            <person name="Badis Y."/>
            <person name="Brodie J."/>
            <person name="Cao Y."/>
            <person name="Collen J."/>
            <person name="Dittami S.M."/>
            <person name="Gachon C.M."/>
            <person name="Green B.R."/>
            <person name="Karpowicz S."/>
            <person name="Kim J.W."/>
            <person name="Kudahl U."/>
            <person name="Lin S."/>
            <person name="Michel G."/>
            <person name="Mittag M."/>
            <person name="Olson B.J."/>
            <person name="Pangilinan J."/>
            <person name="Peng Y."/>
            <person name="Qiu H."/>
            <person name="Shu S."/>
            <person name="Singer J.T."/>
            <person name="Smith A.G."/>
            <person name="Sprecher B.N."/>
            <person name="Wagner V."/>
            <person name="Wang W."/>
            <person name="Wang Z.-Y."/>
            <person name="Yan J."/>
            <person name="Yarish C."/>
            <person name="Zoeuner-Riek S."/>
            <person name="Zhuang Y."/>
            <person name="Zou Y."/>
            <person name="Lindquist E.A."/>
            <person name="Grimwood J."/>
            <person name="Barry K."/>
            <person name="Rokhsar D.S."/>
            <person name="Schmutz J."/>
            <person name="Stiller J.W."/>
            <person name="Grossman A.R."/>
            <person name="Prochnik S.E."/>
        </authorList>
    </citation>
    <scope>NUCLEOTIDE SEQUENCE [LARGE SCALE GENOMIC DNA]</scope>
    <source>
        <strain evidence="2">4086291</strain>
    </source>
</reference>
<sequence length="134" mass="14366">MRRRARRRRPVRPAAGRPCQTRWLPDARVATRHGCRSRRLAADRLGKRQSARPTRARRPGDGRQGEGGECASTRERGGSRRPRPPSAHARGRRRPVPPHGASGAVPAAHGAGAADSAADARATPWEGKKGGVGV</sequence>
<feature type="compositionally biased region" description="Basic and acidic residues" evidence="1">
    <location>
        <begin position="58"/>
        <end position="78"/>
    </location>
</feature>
<organism evidence="2 3">
    <name type="scientific">Porphyra umbilicalis</name>
    <name type="common">Purple laver</name>
    <name type="synonym">Red alga</name>
    <dbReference type="NCBI Taxonomy" id="2786"/>
    <lineage>
        <taxon>Eukaryota</taxon>
        <taxon>Rhodophyta</taxon>
        <taxon>Bangiophyceae</taxon>
        <taxon>Bangiales</taxon>
        <taxon>Bangiaceae</taxon>
        <taxon>Porphyra</taxon>
    </lineage>
</organism>
<feature type="compositionally biased region" description="Basic residues" evidence="1">
    <location>
        <begin position="79"/>
        <end position="96"/>
    </location>
</feature>
<feature type="compositionally biased region" description="Basic residues" evidence="1">
    <location>
        <begin position="1"/>
        <end position="11"/>
    </location>
</feature>
<name>A0A1X6PH72_PORUM</name>
<feature type="compositionally biased region" description="Low complexity" evidence="1">
    <location>
        <begin position="99"/>
        <end position="120"/>
    </location>
</feature>